<dbReference type="Proteomes" id="UP000245876">
    <property type="component" value="Unassembled WGS sequence"/>
</dbReference>
<sequence>MTLYEKILFLPAEIMLLVSSLSWRTWPIAVGAVAVIAVTVFCRTVRSDGSPVRGPERGEAGR</sequence>
<keyword evidence="3" id="KW-1185">Reference proteome</keyword>
<accession>A0A2U2N7E9</accession>
<dbReference type="RefSeq" id="WP_109057274.1">
    <property type="nucleotide sequence ID" value="NZ_QFFM01000014.1"/>
</dbReference>
<proteinExistence type="predicted"/>
<reference evidence="2 3" key="1">
    <citation type="journal article" date="2018" name="Int. J. Syst. Evol. Microbiol.">
        <title>Bifidobacterium callitrichidarum sp. nov. from the faeces of the emperor tamarin (Saguinus imperator).</title>
        <authorList>
            <person name="Modesto M."/>
            <person name="Michelini S."/>
            <person name="Sansosti M.C."/>
            <person name="De Filippo C."/>
            <person name="Cavalieri D."/>
            <person name="Qvirist L."/>
            <person name="Andlid T."/>
            <person name="Spiezio C."/>
            <person name="Sandri C."/>
            <person name="Pascarelli S."/>
            <person name="Sgorbati B."/>
            <person name="Mattarelli P."/>
        </authorList>
    </citation>
    <scope>NUCLEOTIDE SEQUENCE [LARGE SCALE GENOMIC DNA]</scope>
    <source>
        <strain evidence="2 3">TRI 5</strain>
    </source>
</reference>
<protein>
    <submittedName>
        <fullName evidence="2">Uncharacterized protein</fullName>
    </submittedName>
</protein>
<evidence type="ECO:0000256" key="1">
    <source>
        <dbReference type="SAM" id="Phobius"/>
    </source>
</evidence>
<dbReference type="EMBL" id="QFFM01000014">
    <property type="protein sequence ID" value="PWG65022.1"/>
    <property type="molecule type" value="Genomic_DNA"/>
</dbReference>
<comment type="caution">
    <text evidence="2">The sequence shown here is derived from an EMBL/GenBank/DDBJ whole genome shotgun (WGS) entry which is preliminary data.</text>
</comment>
<keyword evidence="1" id="KW-0812">Transmembrane</keyword>
<gene>
    <name evidence="2" type="ORF">DF196_07715</name>
</gene>
<organism evidence="2 3">
    <name type="scientific">Bifidobacterium callitrichidarum</name>
    <dbReference type="NCBI Taxonomy" id="2052941"/>
    <lineage>
        <taxon>Bacteria</taxon>
        <taxon>Bacillati</taxon>
        <taxon>Actinomycetota</taxon>
        <taxon>Actinomycetes</taxon>
        <taxon>Bifidobacteriales</taxon>
        <taxon>Bifidobacteriaceae</taxon>
        <taxon>Bifidobacterium</taxon>
    </lineage>
</organism>
<dbReference type="AlphaFoldDB" id="A0A2U2N7E9"/>
<keyword evidence="1" id="KW-1133">Transmembrane helix</keyword>
<feature type="transmembrane region" description="Helical" evidence="1">
    <location>
        <begin position="25"/>
        <end position="45"/>
    </location>
</feature>
<evidence type="ECO:0000313" key="3">
    <source>
        <dbReference type="Proteomes" id="UP000245876"/>
    </source>
</evidence>
<name>A0A2U2N7E9_9BIFI</name>
<keyword evidence="1" id="KW-0472">Membrane</keyword>
<evidence type="ECO:0000313" key="2">
    <source>
        <dbReference type="EMBL" id="PWG65022.1"/>
    </source>
</evidence>